<organism evidence="5 6">
    <name type="scientific">Halocatena marina</name>
    <dbReference type="NCBI Taxonomy" id="2934937"/>
    <lineage>
        <taxon>Archaea</taxon>
        <taxon>Methanobacteriati</taxon>
        <taxon>Methanobacteriota</taxon>
        <taxon>Stenosarchaea group</taxon>
        <taxon>Halobacteria</taxon>
        <taxon>Halobacteriales</taxon>
        <taxon>Natronomonadaceae</taxon>
        <taxon>Halocatena</taxon>
    </lineage>
</organism>
<protein>
    <submittedName>
        <fullName evidence="5">J domain-containing protein</fullName>
    </submittedName>
</protein>
<feature type="region of interest" description="Disordered" evidence="2">
    <location>
        <begin position="65"/>
        <end position="130"/>
    </location>
</feature>
<reference evidence="5 6" key="1">
    <citation type="journal article" date="2019" name="Int. J. Syst. Evol. Microbiol.">
        <title>The Global Catalogue of Microorganisms (GCM) 10K type strain sequencing project: providing services to taxonomists for standard genome sequencing and annotation.</title>
        <authorList>
            <consortium name="The Broad Institute Genomics Platform"/>
            <consortium name="The Broad Institute Genome Sequencing Center for Infectious Disease"/>
            <person name="Wu L."/>
            <person name="Ma J."/>
        </authorList>
    </citation>
    <scope>NUCLEOTIDE SEQUENCE [LARGE SCALE GENOMIC DNA]</scope>
    <source>
        <strain evidence="5 6">RDMS1</strain>
    </source>
</reference>
<sequence>MTESYYELLGVGPEATETEIKQAYREQVKQHHPDVSDEPDAREKIMEIREAKEVLMDPVQRAQYDQHGQVQKNGHSESTQGAGAGAGFGEQWKQQRQSDKADAWQRRARAGRRARTRTRERERTSSAERVDPTIREQLEWAADQLRDTFELFVRLLTQSPADSISITRERFAGIATSPTSIRLGAAIILILAFTQAAPALGVAYVPQQNPGTGLGFVLTALIISYTSYELVSPLPFESPRSRERYKPAGRDRVWPIAGANIFSLVLIFMGTAMGARDGGIAFSFASVFVFAGFFLMLPSVFGNGARVLISTDEDSVPSRPTWMGVGFGMLIGVVVLFTEWGGKGSFQELVIAGGSATPTPWVGQFTLGPLHLGMIVNFLLGLALISGLLWSVMAMCRDLTSAPWSDRYEHGYRVRPGLWNAVLATPFVVLTWMIAVDIQRIPVDVLGSTIMVSRVSLFTLIFLLPTMLTGAYILRRRAEPFLREKLFYPPPPQGE</sequence>
<dbReference type="PROSITE" id="PS50076">
    <property type="entry name" value="DNAJ_2"/>
    <property type="match status" value="1"/>
</dbReference>
<feature type="compositionally biased region" description="Polar residues" evidence="2">
    <location>
        <begin position="66"/>
        <end position="80"/>
    </location>
</feature>
<dbReference type="InterPro" id="IPR036869">
    <property type="entry name" value="J_dom_sf"/>
</dbReference>
<keyword evidence="6" id="KW-1185">Reference proteome</keyword>
<feature type="transmembrane region" description="Helical" evidence="3">
    <location>
        <begin position="252"/>
        <end position="274"/>
    </location>
</feature>
<feature type="compositionally biased region" description="Basic and acidic residues" evidence="2">
    <location>
        <begin position="96"/>
        <end position="105"/>
    </location>
</feature>
<dbReference type="Pfam" id="PF00226">
    <property type="entry name" value="DnaJ"/>
    <property type="match status" value="1"/>
</dbReference>
<keyword evidence="1" id="KW-0143">Chaperone</keyword>
<feature type="transmembrane region" description="Helical" evidence="3">
    <location>
        <begin position="280"/>
        <end position="301"/>
    </location>
</feature>
<dbReference type="InterPro" id="IPR001623">
    <property type="entry name" value="DnaJ_domain"/>
</dbReference>
<feature type="domain" description="J" evidence="4">
    <location>
        <begin position="4"/>
        <end position="68"/>
    </location>
</feature>
<feature type="transmembrane region" description="Helical" evidence="3">
    <location>
        <begin position="183"/>
        <end position="205"/>
    </location>
</feature>
<dbReference type="Gene3D" id="1.10.287.110">
    <property type="entry name" value="DnaJ domain"/>
    <property type="match status" value="1"/>
</dbReference>
<accession>A0ABD5YQW0</accession>
<keyword evidence="3" id="KW-0472">Membrane</keyword>
<evidence type="ECO:0000313" key="5">
    <source>
        <dbReference type="EMBL" id="MFC7188805.1"/>
    </source>
</evidence>
<gene>
    <name evidence="5" type="ORF">ACFQL7_02350</name>
</gene>
<feature type="transmembrane region" description="Helical" evidence="3">
    <location>
        <begin position="322"/>
        <end position="340"/>
    </location>
</feature>
<dbReference type="PANTHER" id="PTHR43096:SF52">
    <property type="entry name" value="DNAJ HOMOLOG 1, MITOCHONDRIAL-RELATED"/>
    <property type="match status" value="1"/>
</dbReference>
<evidence type="ECO:0000313" key="6">
    <source>
        <dbReference type="Proteomes" id="UP001596417"/>
    </source>
</evidence>
<dbReference type="GeneID" id="76198358"/>
<comment type="caution">
    <text evidence="5">The sequence shown here is derived from an EMBL/GenBank/DDBJ whole genome shotgun (WGS) entry which is preliminary data.</text>
</comment>
<feature type="transmembrane region" description="Helical" evidence="3">
    <location>
        <begin position="211"/>
        <end position="231"/>
    </location>
</feature>
<keyword evidence="3" id="KW-0812">Transmembrane</keyword>
<evidence type="ECO:0000256" key="2">
    <source>
        <dbReference type="SAM" id="MobiDB-lite"/>
    </source>
</evidence>
<proteinExistence type="predicted"/>
<feature type="compositionally biased region" description="Basic and acidic residues" evidence="2">
    <location>
        <begin position="117"/>
        <end position="130"/>
    </location>
</feature>
<keyword evidence="3" id="KW-1133">Transmembrane helix</keyword>
<dbReference type="AlphaFoldDB" id="A0ABD5YQW0"/>
<dbReference type="RefSeq" id="WP_264555278.1">
    <property type="nucleotide sequence ID" value="NZ_CP109979.1"/>
</dbReference>
<evidence type="ECO:0000256" key="1">
    <source>
        <dbReference type="ARBA" id="ARBA00023186"/>
    </source>
</evidence>
<evidence type="ECO:0000256" key="3">
    <source>
        <dbReference type="SAM" id="Phobius"/>
    </source>
</evidence>
<name>A0ABD5YQW0_9EURY</name>
<feature type="transmembrane region" description="Helical" evidence="3">
    <location>
        <begin position="417"/>
        <end position="435"/>
    </location>
</feature>
<feature type="compositionally biased region" description="Basic residues" evidence="2">
    <location>
        <begin position="106"/>
        <end position="116"/>
    </location>
</feature>
<dbReference type="PRINTS" id="PR00625">
    <property type="entry name" value="JDOMAIN"/>
</dbReference>
<dbReference type="SMART" id="SM00271">
    <property type="entry name" value="DnaJ"/>
    <property type="match status" value="1"/>
</dbReference>
<dbReference type="SUPFAM" id="SSF46565">
    <property type="entry name" value="Chaperone J-domain"/>
    <property type="match status" value="1"/>
</dbReference>
<dbReference type="CDD" id="cd06257">
    <property type="entry name" value="DnaJ"/>
    <property type="match status" value="1"/>
</dbReference>
<dbReference type="PANTHER" id="PTHR43096">
    <property type="entry name" value="DNAJ HOMOLOG 1, MITOCHONDRIAL-RELATED"/>
    <property type="match status" value="1"/>
</dbReference>
<dbReference type="EMBL" id="JBHTAX010000001">
    <property type="protein sequence ID" value="MFC7188805.1"/>
    <property type="molecule type" value="Genomic_DNA"/>
</dbReference>
<dbReference type="Proteomes" id="UP001596417">
    <property type="component" value="Unassembled WGS sequence"/>
</dbReference>
<feature type="transmembrane region" description="Helical" evidence="3">
    <location>
        <begin position="455"/>
        <end position="474"/>
    </location>
</feature>
<feature type="transmembrane region" description="Helical" evidence="3">
    <location>
        <begin position="374"/>
        <end position="396"/>
    </location>
</feature>
<evidence type="ECO:0000259" key="4">
    <source>
        <dbReference type="PROSITE" id="PS50076"/>
    </source>
</evidence>